<proteinExistence type="predicted"/>
<keyword evidence="1" id="KW-1185">Reference proteome</keyword>
<dbReference type="WBParaSite" id="Minc3s00630g15353">
    <property type="protein sequence ID" value="Minc3s00630g15353"/>
    <property type="gene ID" value="Minc3s00630g15353"/>
</dbReference>
<dbReference type="Proteomes" id="UP000887563">
    <property type="component" value="Unplaced"/>
</dbReference>
<dbReference type="AlphaFoldDB" id="A0A914LMS1"/>
<reference evidence="2" key="1">
    <citation type="submission" date="2022-11" db="UniProtKB">
        <authorList>
            <consortium name="WormBaseParasite"/>
        </authorList>
    </citation>
    <scope>IDENTIFICATION</scope>
</reference>
<organism evidence="1 2">
    <name type="scientific">Meloidogyne incognita</name>
    <name type="common">Southern root-knot nematode worm</name>
    <name type="synonym">Oxyuris incognita</name>
    <dbReference type="NCBI Taxonomy" id="6306"/>
    <lineage>
        <taxon>Eukaryota</taxon>
        <taxon>Metazoa</taxon>
        <taxon>Ecdysozoa</taxon>
        <taxon>Nematoda</taxon>
        <taxon>Chromadorea</taxon>
        <taxon>Rhabditida</taxon>
        <taxon>Tylenchina</taxon>
        <taxon>Tylenchomorpha</taxon>
        <taxon>Tylenchoidea</taxon>
        <taxon>Meloidogynidae</taxon>
        <taxon>Meloidogyninae</taxon>
        <taxon>Meloidogyne</taxon>
        <taxon>Meloidogyne incognita group</taxon>
    </lineage>
</organism>
<sequence length="61" mass="7431">MFHCFVRVSRSLENFYEACELLREGRLFDDYALEEQESAEEMTEELQSFVRIQKIRMYGRT</sequence>
<evidence type="ECO:0000313" key="2">
    <source>
        <dbReference type="WBParaSite" id="Minc3s00630g15353"/>
    </source>
</evidence>
<evidence type="ECO:0000313" key="1">
    <source>
        <dbReference type="Proteomes" id="UP000887563"/>
    </source>
</evidence>
<name>A0A914LMS1_MELIC</name>
<protein>
    <submittedName>
        <fullName evidence="2">Uncharacterized protein</fullName>
    </submittedName>
</protein>
<accession>A0A914LMS1</accession>